<sequence length="59" mass="6450">MTAQPSSWAVTLRGILRLFHGYGGRLHNPEMGRELRIEILELTGQPTLLVAPRAPAAGE</sequence>
<dbReference type="EMBL" id="JEMB01001958">
    <property type="protein sequence ID" value="KYF84278.1"/>
    <property type="molecule type" value="Genomic_DNA"/>
</dbReference>
<accession>A0A150RWW9</accession>
<protein>
    <submittedName>
        <fullName evidence="1">Uncharacterized protein</fullName>
    </submittedName>
</protein>
<evidence type="ECO:0000313" key="2">
    <source>
        <dbReference type="Proteomes" id="UP000075635"/>
    </source>
</evidence>
<proteinExistence type="predicted"/>
<dbReference type="Proteomes" id="UP000075635">
    <property type="component" value="Unassembled WGS sequence"/>
</dbReference>
<name>A0A150RWW9_SORCE</name>
<dbReference type="AlphaFoldDB" id="A0A150RWW9"/>
<reference evidence="1 2" key="1">
    <citation type="submission" date="2014-02" db="EMBL/GenBank/DDBJ databases">
        <title>The small core and large imbalanced accessory genome model reveals a collaborative survival strategy of Sorangium cellulosum strains in nature.</title>
        <authorList>
            <person name="Han K."/>
            <person name="Peng R."/>
            <person name="Blom J."/>
            <person name="Li Y.-Z."/>
        </authorList>
    </citation>
    <scope>NUCLEOTIDE SEQUENCE [LARGE SCALE GENOMIC DNA]</scope>
    <source>
        <strain evidence="1 2">So0011-07</strain>
    </source>
</reference>
<comment type="caution">
    <text evidence="1">The sequence shown here is derived from an EMBL/GenBank/DDBJ whole genome shotgun (WGS) entry which is preliminary data.</text>
</comment>
<organism evidence="1 2">
    <name type="scientific">Sorangium cellulosum</name>
    <name type="common">Polyangium cellulosum</name>
    <dbReference type="NCBI Taxonomy" id="56"/>
    <lineage>
        <taxon>Bacteria</taxon>
        <taxon>Pseudomonadati</taxon>
        <taxon>Myxococcota</taxon>
        <taxon>Polyangia</taxon>
        <taxon>Polyangiales</taxon>
        <taxon>Polyangiaceae</taxon>
        <taxon>Sorangium</taxon>
    </lineage>
</organism>
<evidence type="ECO:0000313" key="1">
    <source>
        <dbReference type="EMBL" id="KYF84278.1"/>
    </source>
</evidence>
<gene>
    <name evidence="1" type="ORF">BE17_30745</name>
</gene>